<proteinExistence type="predicted"/>
<accession>A0A4Z2H8F9</accession>
<sequence length="102" mass="11083">MLENDLHWIYGLKALTPHQCQVVSQQLHDESGVFVGVLVEGVELGDGVVEGGLGQVTGLLRGVLDLVALTISIFFSLPSAEVFCSMLEITLQEERRAPTTFL</sequence>
<name>A0A4Z2H8F9_9TELE</name>
<protein>
    <submittedName>
        <fullName evidence="1">Uncharacterized protein</fullName>
    </submittedName>
</protein>
<evidence type="ECO:0000313" key="1">
    <source>
        <dbReference type="EMBL" id="TNN62109.1"/>
    </source>
</evidence>
<reference evidence="1 2" key="1">
    <citation type="submission" date="2019-03" db="EMBL/GenBank/DDBJ databases">
        <title>First draft genome of Liparis tanakae, snailfish: a comprehensive survey of snailfish specific genes.</title>
        <authorList>
            <person name="Kim W."/>
            <person name="Song I."/>
            <person name="Jeong J.-H."/>
            <person name="Kim D."/>
            <person name="Kim S."/>
            <person name="Ryu S."/>
            <person name="Song J.Y."/>
            <person name="Lee S.K."/>
        </authorList>
    </citation>
    <scope>NUCLEOTIDE SEQUENCE [LARGE SCALE GENOMIC DNA]</scope>
    <source>
        <tissue evidence="1">Muscle</tissue>
    </source>
</reference>
<dbReference type="EMBL" id="SRLO01000301">
    <property type="protein sequence ID" value="TNN62109.1"/>
    <property type="molecule type" value="Genomic_DNA"/>
</dbReference>
<evidence type="ECO:0000313" key="2">
    <source>
        <dbReference type="Proteomes" id="UP000314294"/>
    </source>
</evidence>
<organism evidence="1 2">
    <name type="scientific">Liparis tanakae</name>
    <name type="common">Tanaka's snailfish</name>
    <dbReference type="NCBI Taxonomy" id="230148"/>
    <lineage>
        <taxon>Eukaryota</taxon>
        <taxon>Metazoa</taxon>
        <taxon>Chordata</taxon>
        <taxon>Craniata</taxon>
        <taxon>Vertebrata</taxon>
        <taxon>Euteleostomi</taxon>
        <taxon>Actinopterygii</taxon>
        <taxon>Neopterygii</taxon>
        <taxon>Teleostei</taxon>
        <taxon>Neoteleostei</taxon>
        <taxon>Acanthomorphata</taxon>
        <taxon>Eupercaria</taxon>
        <taxon>Perciformes</taxon>
        <taxon>Cottioidei</taxon>
        <taxon>Cottales</taxon>
        <taxon>Liparidae</taxon>
        <taxon>Liparis</taxon>
    </lineage>
</organism>
<dbReference type="AlphaFoldDB" id="A0A4Z2H8F9"/>
<comment type="caution">
    <text evidence="1">The sequence shown here is derived from an EMBL/GenBank/DDBJ whole genome shotgun (WGS) entry which is preliminary data.</text>
</comment>
<keyword evidence="2" id="KW-1185">Reference proteome</keyword>
<gene>
    <name evidence="1" type="ORF">EYF80_027701</name>
</gene>
<dbReference type="Proteomes" id="UP000314294">
    <property type="component" value="Unassembled WGS sequence"/>
</dbReference>